<evidence type="ECO:0000259" key="2">
    <source>
        <dbReference type="Pfam" id="PF12927"/>
    </source>
</evidence>
<feature type="domain" description="DUF3835" evidence="2">
    <location>
        <begin position="483"/>
        <end position="496"/>
    </location>
</feature>
<dbReference type="PANTHER" id="PTHR15111">
    <property type="entry name" value="RNA POLYMERASE II SUBUNIT 5-MEDIATING PROTEIN NNX3"/>
    <property type="match status" value="1"/>
</dbReference>
<name>A0A6A5ZF68_9PLEO</name>
<dbReference type="OrthoDB" id="21413at2759"/>
<reference evidence="3" key="1">
    <citation type="journal article" date="2020" name="Stud. Mycol.">
        <title>101 Dothideomycetes genomes: a test case for predicting lifestyles and emergence of pathogens.</title>
        <authorList>
            <person name="Haridas S."/>
            <person name="Albert R."/>
            <person name="Binder M."/>
            <person name="Bloem J."/>
            <person name="Labutti K."/>
            <person name="Salamov A."/>
            <person name="Andreopoulos B."/>
            <person name="Baker S."/>
            <person name="Barry K."/>
            <person name="Bills G."/>
            <person name="Bluhm B."/>
            <person name="Cannon C."/>
            <person name="Castanera R."/>
            <person name="Culley D."/>
            <person name="Daum C."/>
            <person name="Ezra D."/>
            <person name="Gonzalez J."/>
            <person name="Henrissat B."/>
            <person name="Kuo A."/>
            <person name="Liang C."/>
            <person name="Lipzen A."/>
            <person name="Lutzoni F."/>
            <person name="Magnuson J."/>
            <person name="Mondo S."/>
            <person name="Nolan M."/>
            <person name="Ohm R."/>
            <person name="Pangilinan J."/>
            <person name="Park H.-J."/>
            <person name="Ramirez L."/>
            <person name="Alfaro M."/>
            <person name="Sun H."/>
            <person name="Tritt A."/>
            <person name="Yoshinaga Y."/>
            <person name="Zwiers L.-H."/>
            <person name="Turgeon B."/>
            <person name="Goodwin S."/>
            <person name="Spatafora J."/>
            <person name="Crous P."/>
            <person name="Grigoriev I."/>
        </authorList>
    </citation>
    <scope>NUCLEOTIDE SEQUENCE</scope>
    <source>
        <strain evidence="3">CBS 627.86</strain>
    </source>
</reference>
<evidence type="ECO:0000256" key="1">
    <source>
        <dbReference type="SAM" id="MobiDB-lite"/>
    </source>
</evidence>
<organism evidence="3 4">
    <name type="scientific">Lophiotrema nucula</name>
    <dbReference type="NCBI Taxonomy" id="690887"/>
    <lineage>
        <taxon>Eukaryota</taxon>
        <taxon>Fungi</taxon>
        <taxon>Dikarya</taxon>
        <taxon>Ascomycota</taxon>
        <taxon>Pezizomycotina</taxon>
        <taxon>Dothideomycetes</taxon>
        <taxon>Pleosporomycetidae</taxon>
        <taxon>Pleosporales</taxon>
        <taxon>Lophiotremataceae</taxon>
        <taxon>Lophiotrema</taxon>
    </lineage>
</organism>
<dbReference type="GO" id="GO:0003682">
    <property type="term" value="F:chromatin binding"/>
    <property type="evidence" value="ECO:0007669"/>
    <property type="project" value="TreeGrafter"/>
</dbReference>
<evidence type="ECO:0000313" key="4">
    <source>
        <dbReference type="Proteomes" id="UP000799770"/>
    </source>
</evidence>
<dbReference type="GO" id="GO:0000122">
    <property type="term" value="P:negative regulation of transcription by RNA polymerase II"/>
    <property type="evidence" value="ECO:0007669"/>
    <property type="project" value="TreeGrafter"/>
</dbReference>
<dbReference type="Proteomes" id="UP000799770">
    <property type="component" value="Unassembled WGS sequence"/>
</dbReference>
<gene>
    <name evidence="3" type="ORF">BDV96DRAFT_571497</name>
</gene>
<dbReference type="SUPFAM" id="SSF46579">
    <property type="entry name" value="Prefoldin"/>
    <property type="match status" value="1"/>
</dbReference>
<dbReference type="Pfam" id="PF13758">
    <property type="entry name" value="Prefoldin_3"/>
    <property type="match status" value="1"/>
</dbReference>
<sequence>MASVADTMESVERRRVQLEENTTKLGQSLQNWKTWEFEYEMLIEEIHNAGSPSAAQMLEIGRELRGTRIKEKEVDELLGSNRKTKRDANQVVDLISKRINYVQQNIATVAKQLDSAEKKLAGTSVLLEPDMANEEGLPLMDIEEELDEDGNIVSSNVSQPGKAAPEIIEALKKSGALKAEQNKATTSNEKSQTSSAETTSGGPVARSSMAPQSSVSASKANPARPTPTKKSVSFADEAHNEPPPGPLTGRAALETHGYNETLADYNFTKGTKVIEIDDDENEIAQYPIIPQGDNPEDAELRRQMLQYGLSEVGQVVAEIDLDTPRVEYSDEEMEDEDYDEDYGEDEDEEDEDKFGRSTRRVLTAEYEEQMRELEKKLNARMLENVGPRPDTHPLAEHADDVRKLVIRKDDEMPEPMDTSTPVPKESAPQKKGVRFADSLDVSPAPQPARNTVEESQSRPAIPTISDSIIERVAPAPAPPNSTSSKPPKVSRFKSSRAAPAQPNLDPLPTPSVPEPTPVPSGPSGRTLASTVVEHEPSASANITPDEFDPVMINREVQQQYHKMRNKFISEQGGFKPSQEEIDDPIMEEVDGKAKKVSRFKAARLKADGM</sequence>
<dbReference type="AlphaFoldDB" id="A0A6A5ZF68"/>
<feature type="compositionally biased region" description="Low complexity" evidence="1">
    <location>
        <begin position="205"/>
        <end position="218"/>
    </location>
</feature>
<protein>
    <submittedName>
        <fullName evidence="3">Prefoldin subunit-domain-containing protein</fullName>
    </submittedName>
</protein>
<feature type="region of interest" description="Disordered" evidence="1">
    <location>
        <begin position="318"/>
        <end position="360"/>
    </location>
</feature>
<proteinExistence type="predicted"/>
<feature type="region of interest" description="Disordered" evidence="1">
    <location>
        <begin position="175"/>
        <end position="253"/>
    </location>
</feature>
<dbReference type="GO" id="GO:0003714">
    <property type="term" value="F:transcription corepressor activity"/>
    <property type="evidence" value="ECO:0007669"/>
    <property type="project" value="TreeGrafter"/>
</dbReference>
<dbReference type="PANTHER" id="PTHR15111:SF0">
    <property type="entry name" value="UNCONVENTIONAL PREFOLDIN RPB5 INTERACTOR 1"/>
    <property type="match status" value="1"/>
</dbReference>
<dbReference type="InterPro" id="IPR052255">
    <property type="entry name" value="RNA_pol_II_subunit5-mediator"/>
</dbReference>
<feature type="domain" description="DUF3835" evidence="2">
    <location>
        <begin position="527"/>
        <end position="604"/>
    </location>
</feature>
<feature type="compositionally biased region" description="Basic and acidic residues" evidence="1">
    <location>
        <begin position="389"/>
        <end position="410"/>
    </location>
</feature>
<evidence type="ECO:0000313" key="3">
    <source>
        <dbReference type="EMBL" id="KAF2117071.1"/>
    </source>
</evidence>
<dbReference type="InterPro" id="IPR024325">
    <property type="entry name" value="DUF3835"/>
</dbReference>
<feature type="compositionally biased region" description="Pro residues" evidence="1">
    <location>
        <begin position="505"/>
        <end position="520"/>
    </location>
</feature>
<keyword evidence="4" id="KW-1185">Reference proteome</keyword>
<dbReference type="Pfam" id="PF12927">
    <property type="entry name" value="DUF3835"/>
    <property type="match status" value="2"/>
</dbReference>
<accession>A0A6A5ZF68</accession>
<dbReference type="InterPro" id="IPR039553">
    <property type="entry name" value="Prefoldin-like"/>
</dbReference>
<feature type="compositionally biased region" description="Polar residues" evidence="1">
    <location>
        <begin position="182"/>
        <end position="201"/>
    </location>
</feature>
<dbReference type="GO" id="GO:0019212">
    <property type="term" value="F:phosphatase inhibitor activity"/>
    <property type="evidence" value="ECO:0007669"/>
    <property type="project" value="TreeGrafter"/>
</dbReference>
<feature type="region of interest" description="Disordered" evidence="1">
    <location>
        <begin position="382"/>
        <end position="549"/>
    </location>
</feature>
<dbReference type="EMBL" id="ML977319">
    <property type="protein sequence ID" value="KAF2117071.1"/>
    <property type="molecule type" value="Genomic_DNA"/>
</dbReference>
<feature type="compositionally biased region" description="Acidic residues" evidence="1">
    <location>
        <begin position="329"/>
        <end position="352"/>
    </location>
</feature>